<keyword evidence="2" id="KW-1133">Transmembrane helix</keyword>
<sequence length="224" mass="24630">MFFCRHGITFNWSFSASLTRLFLTLLLVQVSPVFGQDPSVEPLDPSPLVNRPLAHRGDGADAMEGLLHSEKQSLAFEETSFSLNKEGYLSLRWNEISDATQYILVDQQQRELYRGAFPVAFVSGLSDGTHPFHVQALDADGSVIATTRDPAVVVVEHWPMRYAIGLFVVGLAVFVTLLALIVRGSTRPRSVPPVAAGTDSQESLSSGRDTDGRVETDLRVEELK</sequence>
<dbReference type="AlphaFoldDB" id="A0A5C6BFP6"/>
<evidence type="ECO:0000256" key="2">
    <source>
        <dbReference type="SAM" id="Phobius"/>
    </source>
</evidence>
<name>A0A5C6BFP6_9BACT</name>
<protein>
    <submittedName>
        <fullName evidence="3">Uncharacterized protein</fullName>
    </submittedName>
</protein>
<accession>A0A5C6BFP6</accession>
<feature type="compositionally biased region" description="Polar residues" evidence="1">
    <location>
        <begin position="198"/>
        <end position="207"/>
    </location>
</feature>
<proteinExistence type="predicted"/>
<feature type="region of interest" description="Disordered" evidence="1">
    <location>
        <begin position="188"/>
        <end position="224"/>
    </location>
</feature>
<organism evidence="3 4">
    <name type="scientific">Novipirellula galeiformis</name>
    <dbReference type="NCBI Taxonomy" id="2528004"/>
    <lineage>
        <taxon>Bacteria</taxon>
        <taxon>Pseudomonadati</taxon>
        <taxon>Planctomycetota</taxon>
        <taxon>Planctomycetia</taxon>
        <taxon>Pirellulales</taxon>
        <taxon>Pirellulaceae</taxon>
        <taxon>Novipirellula</taxon>
    </lineage>
</organism>
<reference evidence="3 4" key="1">
    <citation type="submission" date="2019-02" db="EMBL/GenBank/DDBJ databases">
        <title>Deep-cultivation of Planctomycetes and their phenomic and genomic characterization uncovers novel biology.</title>
        <authorList>
            <person name="Wiegand S."/>
            <person name="Jogler M."/>
            <person name="Boedeker C."/>
            <person name="Pinto D."/>
            <person name="Vollmers J."/>
            <person name="Rivas-Marin E."/>
            <person name="Kohn T."/>
            <person name="Peeters S.H."/>
            <person name="Heuer A."/>
            <person name="Rast P."/>
            <person name="Oberbeckmann S."/>
            <person name="Bunk B."/>
            <person name="Jeske O."/>
            <person name="Meyerdierks A."/>
            <person name="Storesund J.E."/>
            <person name="Kallscheuer N."/>
            <person name="Luecker S."/>
            <person name="Lage O.M."/>
            <person name="Pohl T."/>
            <person name="Merkel B.J."/>
            <person name="Hornburger P."/>
            <person name="Mueller R.-W."/>
            <person name="Bruemmer F."/>
            <person name="Labrenz M."/>
            <person name="Spormann A.M."/>
            <person name="Op Den Camp H."/>
            <person name="Overmann J."/>
            <person name="Amann R."/>
            <person name="Jetten M.S.M."/>
            <person name="Mascher T."/>
            <person name="Medema M.H."/>
            <person name="Devos D.P."/>
            <person name="Kaster A.-K."/>
            <person name="Ovreas L."/>
            <person name="Rohde M."/>
            <person name="Galperin M.Y."/>
            <person name="Jogler C."/>
        </authorList>
    </citation>
    <scope>NUCLEOTIDE SEQUENCE [LARGE SCALE GENOMIC DNA]</scope>
    <source>
        <strain evidence="3 4">Pla52o</strain>
    </source>
</reference>
<comment type="caution">
    <text evidence="3">The sequence shown here is derived from an EMBL/GenBank/DDBJ whole genome shotgun (WGS) entry which is preliminary data.</text>
</comment>
<evidence type="ECO:0000313" key="3">
    <source>
        <dbReference type="EMBL" id="TWU10321.1"/>
    </source>
</evidence>
<feature type="compositionally biased region" description="Basic and acidic residues" evidence="1">
    <location>
        <begin position="208"/>
        <end position="224"/>
    </location>
</feature>
<keyword evidence="2" id="KW-0472">Membrane</keyword>
<evidence type="ECO:0000313" key="4">
    <source>
        <dbReference type="Proteomes" id="UP000316304"/>
    </source>
</evidence>
<dbReference type="EMBL" id="SJPT01000019">
    <property type="protein sequence ID" value="TWU10321.1"/>
    <property type="molecule type" value="Genomic_DNA"/>
</dbReference>
<gene>
    <name evidence="3" type="ORF">Pla52o_56950</name>
</gene>
<keyword evidence="2" id="KW-0812">Transmembrane</keyword>
<dbReference type="Proteomes" id="UP000316304">
    <property type="component" value="Unassembled WGS sequence"/>
</dbReference>
<evidence type="ECO:0000256" key="1">
    <source>
        <dbReference type="SAM" id="MobiDB-lite"/>
    </source>
</evidence>
<feature type="transmembrane region" description="Helical" evidence="2">
    <location>
        <begin position="162"/>
        <end position="182"/>
    </location>
</feature>
<keyword evidence="4" id="KW-1185">Reference proteome</keyword>